<accession>A0A4S8QAZ4</accession>
<dbReference type="AlphaFoldDB" id="A0A4S8QAZ4"/>
<gene>
    <name evidence="1" type="ORF">FAB82_15610</name>
</gene>
<name>A0A4S8QAZ4_9ACTN</name>
<dbReference type="EMBL" id="STGY01000056">
    <property type="protein sequence ID" value="THV40681.1"/>
    <property type="molecule type" value="Genomic_DNA"/>
</dbReference>
<keyword evidence="2" id="KW-1185">Reference proteome</keyword>
<organism evidence="1 2">
    <name type="scientific">Glycomyces buryatensis</name>
    <dbReference type="NCBI Taxonomy" id="2570927"/>
    <lineage>
        <taxon>Bacteria</taxon>
        <taxon>Bacillati</taxon>
        <taxon>Actinomycetota</taxon>
        <taxon>Actinomycetes</taxon>
        <taxon>Glycomycetales</taxon>
        <taxon>Glycomycetaceae</taxon>
        <taxon>Glycomyces</taxon>
    </lineage>
</organism>
<reference evidence="2" key="1">
    <citation type="submission" date="2019-04" db="EMBL/GenBank/DDBJ databases">
        <title>Nocardioides xinjiangensis sp. nov.</title>
        <authorList>
            <person name="Liu S."/>
        </authorList>
    </citation>
    <scope>NUCLEOTIDE SEQUENCE [LARGE SCALE GENOMIC DNA]</scope>
    <source>
        <strain evidence="2">18</strain>
    </source>
</reference>
<dbReference type="Proteomes" id="UP000308760">
    <property type="component" value="Unassembled WGS sequence"/>
</dbReference>
<evidence type="ECO:0000313" key="2">
    <source>
        <dbReference type="Proteomes" id="UP000308760"/>
    </source>
</evidence>
<comment type="caution">
    <text evidence="1">The sequence shown here is derived from an EMBL/GenBank/DDBJ whole genome shotgun (WGS) entry which is preliminary data.</text>
</comment>
<sequence length="89" mass="10706">MSIRYGSALRRDMTALGYILGRAELMEQQAWESRSWAMITLLDWRRIRLEPDQERRIQECRDRQLFEEWWNRALTTATTADEVFDPSNP</sequence>
<protein>
    <submittedName>
        <fullName evidence="1">Uncharacterized protein</fullName>
    </submittedName>
</protein>
<proteinExistence type="predicted"/>
<evidence type="ECO:0000313" key="1">
    <source>
        <dbReference type="EMBL" id="THV40681.1"/>
    </source>
</evidence>
<reference evidence="1 2" key="2">
    <citation type="submission" date="2019-05" db="EMBL/GenBank/DDBJ databases">
        <title>Glycomyces buryatensis sp. nov.</title>
        <authorList>
            <person name="Nikitina E."/>
        </authorList>
    </citation>
    <scope>NUCLEOTIDE SEQUENCE [LARGE SCALE GENOMIC DNA]</scope>
    <source>
        <strain evidence="1 2">18</strain>
    </source>
</reference>